<name>B1FUI6_PARG4</name>
<dbReference type="OrthoDB" id="9796919at2"/>
<dbReference type="Gene3D" id="3.40.630.30">
    <property type="match status" value="1"/>
</dbReference>
<dbReference type="RefSeq" id="WP_006047420.1">
    <property type="nucleotide sequence ID" value="NZ_ABLD01000002.1"/>
</dbReference>
<comment type="caution">
    <text evidence="4">The sequence shown here is derived from an EMBL/GenBank/DDBJ whole genome shotgun (WGS) entry which is preliminary data.</text>
</comment>
<dbReference type="PANTHER" id="PTHR43420">
    <property type="entry name" value="ACETYLTRANSFERASE"/>
    <property type="match status" value="1"/>
</dbReference>
<evidence type="ECO:0000313" key="4">
    <source>
        <dbReference type="EMBL" id="EDT12296.1"/>
    </source>
</evidence>
<dbReference type="CDD" id="cd04301">
    <property type="entry name" value="NAT_SF"/>
    <property type="match status" value="1"/>
</dbReference>
<keyword evidence="5" id="KW-1185">Reference proteome</keyword>
<keyword evidence="2" id="KW-0012">Acyltransferase</keyword>
<dbReference type="PANTHER" id="PTHR43420:SF3">
    <property type="entry name" value="N-ACETYLTRANSFERASE DOMAIN-CONTAINING PROTEIN"/>
    <property type="match status" value="1"/>
</dbReference>
<organism evidence="4 5">
    <name type="scientific">Paraburkholderia graminis (strain ATCC 700544 / DSM 17151 / LMG 18924 / NCIMB 13744 / C4D1M)</name>
    <dbReference type="NCBI Taxonomy" id="396598"/>
    <lineage>
        <taxon>Bacteria</taxon>
        <taxon>Pseudomonadati</taxon>
        <taxon>Pseudomonadota</taxon>
        <taxon>Betaproteobacteria</taxon>
        <taxon>Burkholderiales</taxon>
        <taxon>Burkholderiaceae</taxon>
        <taxon>Paraburkholderia</taxon>
    </lineage>
</organism>
<reference evidence="4 5" key="1">
    <citation type="submission" date="2008-03" db="EMBL/GenBank/DDBJ databases">
        <title>Sequencing of the draft genome and assembly of Burkholderia graminis C4D1M.</title>
        <authorList>
            <consortium name="US DOE Joint Genome Institute (JGI-PGF)"/>
            <person name="Copeland A."/>
            <person name="Lucas S."/>
            <person name="Lapidus A."/>
            <person name="Glavina del Rio T."/>
            <person name="Dalin E."/>
            <person name="Tice H."/>
            <person name="Bruce D."/>
            <person name="Goodwin L."/>
            <person name="Pitluck S."/>
            <person name="Larimer F."/>
            <person name="Land M.L."/>
            <person name="Hauser L."/>
            <person name="Tiedje J."/>
            <person name="Richardson P."/>
        </authorList>
    </citation>
    <scope>NUCLEOTIDE SEQUENCE [LARGE SCALE GENOMIC DNA]</scope>
    <source>
        <strain evidence="5">ATCC 700544 / DSM 17151 / LMG 18924 / NCIMB 13744 / C4D1M</strain>
    </source>
</reference>
<accession>B1FUI6</accession>
<evidence type="ECO:0000256" key="1">
    <source>
        <dbReference type="ARBA" id="ARBA00022679"/>
    </source>
</evidence>
<dbReference type="InterPro" id="IPR050680">
    <property type="entry name" value="YpeA/RimI_acetyltransf"/>
</dbReference>
<evidence type="ECO:0000256" key="2">
    <source>
        <dbReference type="ARBA" id="ARBA00023315"/>
    </source>
</evidence>
<evidence type="ECO:0000259" key="3">
    <source>
        <dbReference type="PROSITE" id="PS51186"/>
    </source>
</evidence>
<protein>
    <submittedName>
        <fullName evidence="4">GCN5-related N-acetyltransferase</fullName>
    </submittedName>
</protein>
<proteinExistence type="predicted"/>
<dbReference type="SUPFAM" id="SSF55729">
    <property type="entry name" value="Acyl-CoA N-acyltransferases (Nat)"/>
    <property type="match status" value="1"/>
</dbReference>
<dbReference type="InterPro" id="IPR013653">
    <property type="entry name" value="GCN5-like_dom"/>
</dbReference>
<dbReference type="InterPro" id="IPR016181">
    <property type="entry name" value="Acyl_CoA_acyltransferase"/>
</dbReference>
<dbReference type="Proteomes" id="UP000005045">
    <property type="component" value="Unassembled WGS sequence"/>
</dbReference>
<dbReference type="PROSITE" id="PS51186">
    <property type="entry name" value="GNAT"/>
    <property type="match status" value="1"/>
</dbReference>
<evidence type="ECO:0000313" key="5">
    <source>
        <dbReference type="Proteomes" id="UP000005045"/>
    </source>
</evidence>
<sequence length="245" mass="26966">MEPPKTDVVGAADIESDEYLANVVWASLSEAPQECVERFKGGARYRREFAPFGAAREYSAESVAQIAAMLPPGQSLILFTAMKPEIPSGYAVTLDANGHQMIAEKKFRQSSDARVVRLGPDDVSDMLQLVEITRPGPFNSRTNELGNFFGIREKGRLVAMAGERMAAGRHVEVSAVCTHPDWRGKGLGRLLVEHVSASIQQHDRIPFLHVFTTNTPAIRLYRELGFRIARTLHVTAIVHSPAGET</sequence>
<dbReference type="EMBL" id="ABLD01000002">
    <property type="protein sequence ID" value="EDT12296.1"/>
    <property type="molecule type" value="Genomic_DNA"/>
</dbReference>
<feature type="domain" description="N-acetyltransferase" evidence="3">
    <location>
        <begin position="113"/>
        <end position="244"/>
    </location>
</feature>
<gene>
    <name evidence="4" type="ORF">BgramDRAFT_0860</name>
</gene>
<keyword evidence="1 4" id="KW-0808">Transferase</keyword>
<dbReference type="InterPro" id="IPR000182">
    <property type="entry name" value="GNAT_dom"/>
</dbReference>
<dbReference type="Pfam" id="PF08445">
    <property type="entry name" value="FR47"/>
    <property type="match status" value="1"/>
</dbReference>
<dbReference type="GO" id="GO:0016747">
    <property type="term" value="F:acyltransferase activity, transferring groups other than amino-acyl groups"/>
    <property type="evidence" value="ECO:0007669"/>
    <property type="project" value="InterPro"/>
</dbReference>
<dbReference type="AlphaFoldDB" id="B1FUI6"/>